<sequence length="515" mass="56345">MTKTIMTNRRQILAGMSAFAAAGLMGGITPARAQAPRKGGKFRYAIVGASISDAFDPSTFADIAPGMMSWQSRSNLVELGPDLKLRPELAESYEGTDQARKWIFKLRKGVEFHNGKTLSPEDIIFSLGLHTRPDSKSSIKPTLDGIADMKADGKDTLIITLKEPNADFPFALADYHAQILPAGTTNFNDGIGTGPYVMKTFDPGVRCTGTRFANYWKEGHGNFDEVECLAISDSTARMNALSTGDLDAVMFVDLKTLSLIERNPAVKVIKVQSGAHMTLPMHATVAPFDNNDVRLALKFALDRQELVDKLLRGNGVVGNDHPIPPSSPYYAADLPQRAYDPDKTRFHLKKAGLDKLTVQLSASNVILDIGSDTASLYRESAAKAGIDIETVQEPADSYWSNVWQKKPFCASYFGARPTPDGIFSLAYGTKAPWNESFWSNARFDELMKQGRAELDEAKRKAIYGEMQRILNEEGSTIVPLFPAVIDATSDKIATGTVAGNLNMDGGRAADRWWFA</sequence>
<dbReference type="EMBL" id="JAENHL010000007">
    <property type="protein sequence ID" value="MBK1867281.1"/>
    <property type="molecule type" value="Genomic_DNA"/>
</dbReference>
<evidence type="ECO:0000313" key="2">
    <source>
        <dbReference type="Proteomes" id="UP000616151"/>
    </source>
</evidence>
<evidence type="ECO:0000313" key="1">
    <source>
        <dbReference type="EMBL" id="MBK1867281.1"/>
    </source>
</evidence>
<organism evidence="1 2">
    <name type="scientific">Taklimakanibacter albus</name>
    <dbReference type="NCBI Taxonomy" id="2800327"/>
    <lineage>
        <taxon>Bacteria</taxon>
        <taxon>Pseudomonadati</taxon>
        <taxon>Pseudomonadota</taxon>
        <taxon>Alphaproteobacteria</taxon>
        <taxon>Hyphomicrobiales</taxon>
        <taxon>Aestuariivirgaceae</taxon>
        <taxon>Taklimakanibacter</taxon>
    </lineage>
</organism>
<protein>
    <submittedName>
        <fullName evidence="1">ABC transporter substrate-binding protein</fullName>
    </submittedName>
</protein>
<name>A0ACC5R3Q0_9HYPH</name>
<proteinExistence type="predicted"/>
<reference evidence="1" key="1">
    <citation type="submission" date="2021-01" db="EMBL/GenBank/DDBJ databases">
        <authorList>
            <person name="Sun Q."/>
        </authorList>
    </citation>
    <scope>NUCLEOTIDE SEQUENCE</scope>
    <source>
        <strain evidence="1">YIM B02566</strain>
    </source>
</reference>
<keyword evidence="2" id="KW-1185">Reference proteome</keyword>
<accession>A0ACC5R3Q0</accession>
<dbReference type="Proteomes" id="UP000616151">
    <property type="component" value="Unassembled WGS sequence"/>
</dbReference>
<comment type="caution">
    <text evidence="1">The sequence shown here is derived from an EMBL/GenBank/DDBJ whole genome shotgun (WGS) entry which is preliminary data.</text>
</comment>
<gene>
    <name evidence="1" type="ORF">JHL16_13075</name>
</gene>